<dbReference type="EMBL" id="JAUZEE010000001">
    <property type="protein sequence ID" value="MDP4299395.1"/>
    <property type="molecule type" value="Genomic_DNA"/>
</dbReference>
<evidence type="ECO:0000313" key="2">
    <source>
        <dbReference type="Proteomes" id="UP001235760"/>
    </source>
</evidence>
<dbReference type="RefSeq" id="WP_305747951.1">
    <property type="nucleotide sequence ID" value="NZ_JAUZEE010000001.1"/>
</dbReference>
<accession>A0ABT9FYT7</accession>
<proteinExistence type="predicted"/>
<dbReference type="Proteomes" id="UP001235760">
    <property type="component" value="Unassembled WGS sequence"/>
</dbReference>
<protein>
    <submittedName>
        <fullName evidence="1">Uncharacterized protein</fullName>
    </submittedName>
</protein>
<keyword evidence="2" id="KW-1185">Reference proteome</keyword>
<organism evidence="1 2">
    <name type="scientific">Leptothrix discophora</name>
    <dbReference type="NCBI Taxonomy" id="89"/>
    <lineage>
        <taxon>Bacteria</taxon>
        <taxon>Pseudomonadati</taxon>
        <taxon>Pseudomonadota</taxon>
        <taxon>Betaproteobacteria</taxon>
        <taxon>Burkholderiales</taxon>
        <taxon>Sphaerotilaceae</taxon>
        <taxon>Leptothrix</taxon>
    </lineage>
</organism>
<gene>
    <name evidence="1" type="ORF">Q8X39_01995</name>
</gene>
<evidence type="ECO:0000313" key="1">
    <source>
        <dbReference type="EMBL" id="MDP4299395.1"/>
    </source>
</evidence>
<comment type="caution">
    <text evidence="1">The sequence shown here is derived from an EMBL/GenBank/DDBJ whole genome shotgun (WGS) entry which is preliminary data.</text>
</comment>
<sequence>MSEPSSSPERFPGRALERLSDSDKLAVAAHLHVAMRRKIGRVTDVEWLLRSEAYAREIIRLALAERDHPELQAWGLKLQTALFPPAPAVAPPAPARVAANSGPMPLDDARSLRPAQGLLGRYVGGLR</sequence>
<name>A0ABT9FYT7_LEPDI</name>
<reference evidence="1 2" key="1">
    <citation type="submission" date="2023-08" db="EMBL/GenBank/DDBJ databases">
        <authorList>
            <person name="Roldan D.M."/>
            <person name="Menes R.J."/>
        </authorList>
    </citation>
    <scope>NUCLEOTIDE SEQUENCE [LARGE SCALE GENOMIC DNA]</scope>
    <source>
        <strain evidence="1 2">CCM 2812</strain>
    </source>
</reference>